<dbReference type="PANTHER" id="PTHR35117:SF1">
    <property type="entry name" value="MYOSIN-M HEAVY PROTEIN"/>
    <property type="match status" value="1"/>
</dbReference>
<keyword evidence="3" id="KW-0812">Transmembrane</keyword>
<feature type="region of interest" description="Disordered" evidence="2">
    <location>
        <begin position="264"/>
        <end position="315"/>
    </location>
</feature>
<dbReference type="RefSeq" id="XP_017977133.1">
    <property type="nucleotide sequence ID" value="XM_018121644.1"/>
</dbReference>
<evidence type="ECO:0000313" key="4">
    <source>
        <dbReference type="Proteomes" id="UP000694886"/>
    </source>
</evidence>
<organism evidence="4 5">
    <name type="scientific">Theobroma cacao</name>
    <name type="common">Cacao</name>
    <name type="synonym">Cocoa</name>
    <dbReference type="NCBI Taxonomy" id="3641"/>
    <lineage>
        <taxon>Eukaryota</taxon>
        <taxon>Viridiplantae</taxon>
        <taxon>Streptophyta</taxon>
        <taxon>Embryophyta</taxon>
        <taxon>Tracheophyta</taxon>
        <taxon>Spermatophyta</taxon>
        <taxon>Magnoliopsida</taxon>
        <taxon>eudicotyledons</taxon>
        <taxon>Gunneridae</taxon>
        <taxon>Pentapetalae</taxon>
        <taxon>rosids</taxon>
        <taxon>malvids</taxon>
        <taxon>Malvales</taxon>
        <taxon>Malvaceae</taxon>
        <taxon>Byttnerioideae</taxon>
        <taxon>Theobroma</taxon>
    </lineage>
</organism>
<evidence type="ECO:0000256" key="3">
    <source>
        <dbReference type="SAM" id="Phobius"/>
    </source>
</evidence>
<feature type="transmembrane region" description="Helical" evidence="3">
    <location>
        <begin position="510"/>
        <end position="528"/>
    </location>
</feature>
<evidence type="ECO:0000313" key="5">
    <source>
        <dbReference type="RefSeq" id="XP_017977133.1"/>
    </source>
</evidence>
<evidence type="ECO:0000256" key="2">
    <source>
        <dbReference type="SAM" id="MobiDB-lite"/>
    </source>
</evidence>
<dbReference type="Gramene" id="Tc05v2_t002150.1">
    <property type="protein sequence ID" value="Tc05v2_p002150.1"/>
    <property type="gene ID" value="Tc05v2_g002150"/>
</dbReference>
<protein>
    <submittedName>
        <fullName evidence="5">Uncharacterized protein LOC18597624 isoform X1</fullName>
    </submittedName>
</protein>
<dbReference type="Proteomes" id="UP000694886">
    <property type="component" value="Chromosome 5"/>
</dbReference>
<dbReference type="AlphaFoldDB" id="A0AB32WB78"/>
<reference evidence="4" key="1">
    <citation type="journal article" date="1997" name="Nucleic Acids Res.">
        <title>tRNAscan-SE: a program for improved detection of transfer RNA genes in genomic sequence.</title>
        <authorList>
            <person name="Lowe T.M."/>
            <person name="Eddy S.R."/>
        </authorList>
    </citation>
    <scope>NUCLEOTIDE SEQUENCE [LARGE SCALE GENOMIC DNA]</scope>
    <source>
        <strain evidence="4">r\B97-61/B2</strain>
    </source>
</reference>
<gene>
    <name evidence="5" type="primary">LOC18597624</name>
</gene>
<sequence length="579" mass="62648">MGKQGRSKAKPENLGKGKVTPVQVAFIVDRYLSDNNYPGTRSVFRNEASALISKSPVREAPKSLLSLGAMLDEYICLKEQKVMLEQEKARLEQEKCRVQTLLQGMQSVMNAYNASATASVPVIPHATATKSVAVVPQSDPCAGSPSALGPPVYGTPTVIPVSGPSNSRMEHDNYSSPVTSQPITRKKRSSEAVTEAPAAEKKTRSKLTSRKLTTQGTEKLPESENVMNSQVAAQLIPANQSSPPNSTSNTSTMHVSRVAKCLFNRPHLSPPTNSSGPKTPPQAVSPQSDKSMTPLGVSSTANGSHNNTPQEITPTNCTIISTERVTVSPLKQMTCYTIERNRCISSCSPVRTSLKRLGKRDHVKGRLDFDGSDAAVNVDKPVTNETSTSESEIDADIFDLDLPSLDAFGANFSFSELLVDLDLECEGIGYPCQPTLGPSADALSGSSHESGDGNLGAPQVMSEFSSTITKVFSEKDMNAQGPDSVTSVKSITKCVKILSPGNTPHTSTAIILRFIIWLCSGFSFFFFLKLQQKVEGVLQSNKIVLLRTDWFYHQDDPLADMSQCSTHWKQSLTTQYCFN</sequence>
<feature type="region of interest" description="Disordered" evidence="2">
    <location>
        <begin position="140"/>
        <end position="225"/>
    </location>
</feature>
<feature type="compositionally biased region" description="Polar residues" evidence="2">
    <location>
        <begin position="174"/>
        <end position="183"/>
    </location>
</feature>
<dbReference type="GeneID" id="18597624"/>
<feature type="compositionally biased region" description="Polar residues" evidence="2">
    <location>
        <begin position="270"/>
        <end position="315"/>
    </location>
</feature>
<proteinExistence type="predicted"/>
<evidence type="ECO:0000256" key="1">
    <source>
        <dbReference type="SAM" id="Coils"/>
    </source>
</evidence>
<name>A0AB32WB78_THECC</name>
<accession>A0AB32WB78</accession>
<feature type="coiled-coil region" evidence="1">
    <location>
        <begin position="74"/>
        <end position="104"/>
    </location>
</feature>
<dbReference type="KEGG" id="tcc:18597624"/>
<keyword evidence="3" id="KW-1133">Transmembrane helix</keyword>
<keyword evidence="3" id="KW-0472">Membrane</keyword>
<dbReference type="PANTHER" id="PTHR35117">
    <property type="entry name" value="MYOSIN-M HEAVY PROTEIN"/>
    <property type="match status" value="1"/>
</dbReference>
<keyword evidence="1" id="KW-0175">Coiled coil</keyword>
<reference evidence="5" key="2">
    <citation type="submission" date="2025-08" db="UniProtKB">
        <authorList>
            <consortium name="RefSeq"/>
        </authorList>
    </citation>
    <scope>IDENTIFICATION</scope>
</reference>